<dbReference type="AlphaFoldDB" id="A0A964FGG5"/>
<sequence>MSPQKFADYQSIYTHSSRVCFNQYKKARIECFRRTDDNLWLLQFYEPDKVNFALSSVKFEGKIEEVYQEVDFPSEEKIPENR</sequence>
<proteinExistence type="predicted"/>
<keyword evidence="2" id="KW-1185">Reference proteome</keyword>
<gene>
    <name evidence="1" type="ORF">I4641_17950</name>
</gene>
<dbReference type="EMBL" id="JADWDC010000057">
    <property type="protein sequence ID" value="MCC0178855.1"/>
    <property type="molecule type" value="Genomic_DNA"/>
</dbReference>
<protein>
    <submittedName>
        <fullName evidence="1">Uncharacterized protein</fullName>
    </submittedName>
</protein>
<name>A0A964FGG5_9CYAN</name>
<reference evidence="1" key="1">
    <citation type="journal article" date="2021" name="Antonie Van Leeuwenhoek">
        <title>Draft genome and description of Waterburya agarophytonicola gen. nov. sp. nov. (Pleurocapsales, Cyanobacteria): a seaweed symbiont.</title>
        <authorList>
            <person name="Bonthond G."/>
            <person name="Shalygin S."/>
            <person name="Bayer T."/>
            <person name="Weinberger F."/>
        </authorList>
    </citation>
    <scope>NUCLEOTIDE SEQUENCE</scope>
    <source>
        <strain evidence="1">KI4</strain>
    </source>
</reference>
<comment type="caution">
    <text evidence="1">The sequence shown here is derived from an EMBL/GenBank/DDBJ whole genome shotgun (WGS) entry which is preliminary data.</text>
</comment>
<organism evidence="1 2">
    <name type="scientific">Waterburya agarophytonicola KI4</name>
    <dbReference type="NCBI Taxonomy" id="2874699"/>
    <lineage>
        <taxon>Bacteria</taxon>
        <taxon>Bacillati</taxon>
        <taxon>Cyanobacteriota</taxon>
        <taxon>Cyanophyceae</taxon>
        <taxon>Pleurocapsales</taxon>
        <taxon>Hyellaceae</taxon>
        <taxon>Waterburya</taxon>
        <taxon>Waterburya agarophytonicola</taxon>
    </lineage>
</organism>
<dbReference type="Proteomes" id="UP000729733">
    <property type="component" value="Unassembled WGS sequence"/>
</dbReference>
<evidence type="ECO:0000313" key="1">
    <source>
        <dbReference type="EMBL" id="MCC0178855.1"/>
    </source>
</evidence>
<accession>A0A964FGG5</accession>
<evidence type="ECO:0000313" key="2">
    <source>
        <dbReference type="Proteomes" id="UP000729733"/>
    </source>
</evidence>
<dbReference type="RefSeq" id="WP_229641961.1">
    <property type="nucleotide sequence ID" value="NZ_JADWDC010000057.1"/>
</dbReference>